<protein>
    <recommendedName>
        <fullName evidence="5">ASPIC/UnbV domain-containing protein</fullName>
    </recommendedName>
</protein>
<dbReference type="AlphaFoldDB" id="A0A369QFE0"/>
<reference evidence="3 4" key="1">
    <citation type="submission" date="2018-04" db="EMBL/GenBank/DDBJ databases">
        <title>Adhaeribacter sp. HMF7616 genome sequencing and assembly.</title>
        <authorList>
            <person name="Kang H."/>
            <person name="Kang J."/>
            <person name="Cha I."/>
            <person name="Kim H."/>
            <person name="Joh K."/>
        </authorList>
    </citation>
    <scope>NUCLEOTIDE SEQUENCE [LARGE SCALE GENOMIC DNA]</scope>
    <source>
        <strain evidence="3 4">HMF7616</strain>
    </source>
</reference>
<gene>
    <name evidence="3" type="ORF">AHMF7616_02236</name>
</gene>
<feature type="signal peptide" evidence="2">
    <location>
        <begin position="1"/>
        <end position="16"/>
    </location>
</feature>
<organism evidence="3 4">
    <name type="scientific">Adhaeribacter pallidiroseus</name>
    <dbReference type="NCBI Taxonomy" id="2072847"/>
    <lineage>
        <taxon>Bacteria</taxon>
        <taxon>Pseudomonadati</taxon>
        <taxon>Bacteroidota</taxon>
        <taxon>Cytophagia</taxon>
        <taxon>Cytophagales</taxon>
        <taxon>Hymenobacteraceae</taxon>
        <taxon>Adhaeribacter</taxon>
    </lineage>
</organism>
<keyword evidence="1 2" id="KW-0732">Signal</keyword>
<comment type="caution">
    <text evidence="3">The sequence shown here is derived from an EMBL/GenBank/DDBJ whole genome shotgun (WGS) entry which is preliminary data.</text>
</comment>
<dbReference type="SUPFAM" id="SSF69318">
    <property type="entry name" value="Integrin alpha N-terminal domain"/>
    <property type="match status" value="1"/>
</dbReference>
<keyword evidence="4" id="KW-1185">Reference proteome</keyword>
<dbReference type="InterPro" id="IPR013517">
    <property type="entry name" value="FG-GAP"/>
</dbReference>
<evidence type="ECO:0000256" key="2">
    <source>
        <dbReference type="SAM" id="SignalP"/>
    </source>
</evidence>
<proteinExistence type="predicted"/>
<dbReference type="Gene3D" id="2.130.10.130">
    <property type="entry name" value="Integrin alpha, N-terminal"/>
    <property type="match status" value="1"/>
</dbReference>
<dbReference type="Pfam" id="PF13517">
    <property type="entry name" value="FG-GAP_3"/>
    <property type="match status" value="1"/>
</dbReference>
<evidence type="ECO:0000313" key="3">
    <source>
        <dbReference type="EMBL" id="RDC63631.1"/>
    </source>
</evidence>
<dbReference type="Proteomes" id="UP000253919">
    <property type="component" value="Unassembled WGS sequence"/>
</dbReference>
<evidence type="ECO:0000313" key="4">
    <source>
        <dbReference type="Proteomes" id="UP000253919"/>
    </source>
</evidence>
<sequence length="178" mass="19617">MLFWGLFLLIAPRGLAQFTLLPAQQTGVGFVNKLTESETANVLAYEYFYNGGGAAVGDLNNDGLPDLFFTGNMVPDRLYINQGNLQFKDVTLKSGLNAAKGWKTGVSLVDLNQDGWLDIYVCYSGNGQPENRRNKLYLNNKNLTFSEKAAEYGLDLNTHSTQAAFLITTEMVIWTASA</sequence>
<name>A0A369QFE0_9BACT</name>
<dbReference type="EMBL" id="QASA01000001">
    <property type="protein sequence ID" value="RDC63631.1"/>
    <property type="molecule type" value="Genomic_DNA"/>
</dbReference>
<dbReference type="InterPro" id="IPR028994">
    <property type="entry name" value="Integrin_alpha_N"/>
</dbReference>
<accession>A0A369QFE0</accession>
<evidence type="ECO:0000256" key="1">
    <source>
        <dbReference type="ARBA" id="ARBA00022729"/>
    </source>
</evidence>
<feature type="chain" id="PRO_5016744102" description="ASPIC/UnbV domain-containing protein" evidence="2">
    <location>
        <begin position="17"/>
        <end position="178"/>
    </location>
</feature>
<evidence type="ECO:0008006" key="5">
    <source>
        <dbReference type="Google" id="ProtNLM"/>
    </source>
</evidence>